<keyword evidence="2 3" id="KW-0067">ATP-binding</keyword>
<reference evidence="6" key="1">
    <citation type="submission" date="2016-10" db="EMBL/GenBank/DDBJ databases">
        <authorList>
            <person name="Benchimol M."/>
            <person name="Almeida L.G."/>
            <person name="Vasconcelos A.T."/>
            <person name="Perreira-Neves A."/>
            <person name="Rosa I.A."/>
            <person name="Tasca T."/>
            <person name="Bogo M.R."/>
            <person name="de Souza W."/>
        </authorList>
    </citation>
    <scope>NUCLEOTIDE SEQUENCE [LARGE SCALE GENOMIC DNA]</scope>
    <source>
        <strain evidence="6">K</strain>
    </source>
</reference>
<evidence type="ECO:0000256" key="2">
    <source>
        <dbReference type="ARBA" id="ARBA00022840"/>
    </source>
</evidence>
<dbReference type="Gene3D" id="3.30.200.20">
    <property type="entry name" value="Phosphorylase Kinase, domain 1"/>
    <property type="match status" value="1"/>
</dbReference>
<dbReference type="SMART" id="SM00220">
    <property type="entry name" value="S_TKc"/>
    <property type="match status" value="1"/>
</dbReference>
<proteinExistence type="predicted"/>
<keyword evidence="7" id="KW-1185">Reference proteome</keyword>
<evidence type="ECO:0000256" key="3">
    <source>
        <dbReference type="PROSITE-ProRule" id="PRU10141"/>
    </source>
</evidence>
<dbReference type="Pfam" id="PF00069">
    <property type="entry name" value="Pkinase"/>
    <property type="match status" value="2"/>
</dbReference>
<dbReference type="PROSITE" id="PS50011">
    <property type="entry name" value="PROTEIN_KINASE_DOM"/>
    <property type="match status" value="1"/>
</dbReference>
<accession>A0A1J4JVS4</accession>
<name>A0A1J4JVS4_9EUKA</name>
<dbReference type="AlphaFoldDB" id="A0A1J4JVS4"/>
<comment type="caution">
    <text evidence="6">The sequence shown here is derived from an EMBL/GenBank/DDBJ whole genome shotgun (WGS) entry which is preliminary data.</text>
</comment>
<evidence type="ECO:0000313" key="7">
    <source>
        <dbReference type="Proteomes" id="UP000179807"/>
    </source>
</evidence>
<feature type="compositionally biased region" description="Basic and acidic residues" evidence="4">
    <location>
        <begin position="134"/>
        <end position="146"/>
    </location>
</feature>
<dbReference type="InterPro" id="IPR000719">
    <property type="entry name" value="Prot_kinase_dom"/>
</dbReference>
<feature type="region of interest" description="Disordered" evidence="4">
    <location>
        <begin position="121"/>
        <end position="146"/>
    </location>
</feature>
<sequence length="584" mass="66602">MSVSLSKGQKKESKKKTKIKIKDNFLNENEFFIRLPKKMFPSFSDYRDFSLLGCGSFARVYRAVHIPSSNAVALKIFNFKESETDEKNDFDREVKIHRFLDHPNIACYYGSFSVGGEIDNENKSESSLPQLKPSPHDNEDTKSSDRKSCHLFKNQNAASLANIQKIRHLKYSPCKRKSGGNYGMCVPNRNNLNININSTCCDCANTNPFADPSNNDSSSSNKAQLNIGMSSMVTNAAHTAKCIPLSLNDDIKEKKFVISMEFMRGDTLLNYINENDNIPEVDVIKIFSQIVSVIDYLHDSKNVIHQDLKLENILIGDLNMIKLIDFGLSNINYGLLTTHCASFPYAAPEIFQGQPFSYGIDIWSMGVILYTLLKSHLPFESEDVFALSKLICETEPDYSGIDSCAVDLIQNILKKNPKERFNIKQVLNHPFLRKNPYGNMFNCKLYLSSSFLVIPASNNHIDEKILAIIQSHLKITSQITVDLLKNSDSECVLWYKMYRRQAVNSALFSYFLGRRESKPDLISINLLRYPEDSRSMLNFGNLSSRKDEEQPGFQKKNYFPYIPMRYRAGNLFQNHTFAQTDDKS</sequence>
<dbReference type="SUPFAM" id="SSF56112">
    <property type="entry name" value="Protein kinase-like (PK-like)"/>
    <property type="match status" value="1"/>
</dbReference>
<dbReference type="PROSITE" id="PS00108">
    <property type="entry name" value="PROTEIN_KINASE_ST"/>
    <property type="match status" value="1"/>
</dbReference>
<dbReference type="InterPro" id="IPR008271">
    <property type="entry name" value="Ser/Thr_kinase_AS"/>
</dbReference>
<dbReference type="GO" id="GO:0004674">
    <property type="term" value="F:protein serine/threonine kinase activity"/>
    <property type="evidence" value="ECO:0007669"/>
    <property type="project" value="TreeGrafter"/>
</dbReference>
<evidence type="ECO:0000256" key="1">
    <source>
        <dbReference type="ARBA" id="ARBA00022741"/>
    </source>
</evidence>
<dbReference type="FunFam" id="1.10.510.10:FF:000571">
    <property type="entry name" value="Maternal embryonic leucine zipper kinase"/>
    <property type="match status" value="1"/>
</dbReference>
<evidence type="ECO:0000256" key="4">
    <source>
        <dbReference type="SAM" id="MobiDB-lite"/>
    </source>
</evidence>
<dbReference type="GO" id="GO:0005737">
    <property type="term" value="C:cytoplasm"/>
    <property type="evidence" value="ECO:0007669"/>
    <property type="project" value="TreeGrafter"/>
</dbReference>
<dbReference type="InterPro" id="IPR011009">
    <property type="entry name" value="Kinase-like_dom_sf"/>
</dbReference>
<keyword evidence="1 3" id="KW-0547">Nucleotide-binding</keyword>
<organism evidence="6 7">
    <name type="scientific">Tritrichomonas foetus</name>
    <dbReference type="NCBI Taxonomy" id="1144522"/>
    <lineage>
        <taxon>Eukaryota</taxon>
        <taxon>Metamonada</taxon>
        <taxon>Parabasalia</taxon>
        <taxon>Tritrichomonadida</taxon>
        <taxon>Tritrichomonadidae</taxon>
        <taxon>Tritrichomonas</taxon>
    </lineage>
</organism>
<dbReference type="PANTHER" id="PTHR24346">
    <property type="entry name" value="MAP/MICROTUBULE AFFINITY-REGULATING KINASE"/>
    <property type="match status" value="1"/>
</dbReference>
<dbReference type="GeneID" id="94827989"/>
<dbReference type="EMBL" id="MLAK01000838">
    <property type="protein sequence ID" value="OHT03115.1"/>
    <property type="molecule type" value="Genomic_DNA"/>
</dbReference>
<gene>
    <name evidence="6" type="ORF">TRFO_06758</name>
</gene>
<protein>
    <recommendedName>
        <fullName evidence="5">Protein kinase domain-containing protein</fullName>
    </recommendedName>
</protein>
<dbReference type="VEuPathDB" id="TrichDB:TRFO_06758"/>
<evidence type="ECO:0000259" key="5">
    <source>
        <dbReference type="PROSITE" id="PS50011"/>
    </source>
</evidence>
<dbReference type="Gene3D" id="1.10.510.10">
    <property type="entry name" value="Transferase(Phosphotransferase) domain 1"/>
    <property type="match status" value="1"/>
</dbReference>
<dbReference type="GO" id="GO:0035556">
    <property type="term" value="P:intracellular signal transduction"/>
    <property type="evidence" value="ECO:0007669"/>
    <property type="project" value="TreeGrafter"/>
</dbReference>
<dbReference type="RefSeq" id="XP_068356251.1">
    <property type="nucleotide sequence ID" value="XM_068493285.1"/>
</dbReference>
<evidence type="ECO:0000313" key="6">
    <source>
        <dbReference type="EMBL" id="OHT03115.1"/>
    </source>
</evidence>
<dbReference type="InterPro" id="IPR017441">
    <property type="entry name" value="Protein_kinase_ATP_BS"/>
</dbReference>
<feature type="domain" description="Protein kinase" evidence="5">
    <location>
        <begin position="46"/>
        <end position="432"/>
    </location>
</feature>
<feature type="binding site" evidence="3">
    <location>
        <position position="75"/>
    </location>
    <ligand>
        <name>ATP</name>
        <dbReference type="ChEBI" id="CHEBI:30616"/>
    </ligand>
</feature>
<dbReference type="Proteomes" id="UP000179807">
    <property type="component" value="Unassembled WGS sequence"/>
</dbReference>
<dbReference type="PROSITE" id="PS00107">
    <property type="entry name" value="PROTEIN_KINASE_ATP"/>
    <property type="match status" value="1"/>
</dbReference>
<dbReference type="GO" id="GO:0005524">
    <property type="term" value="F:ATP binding"/>
    <property type="evidence" value="ECO:0007669"/>
    <property type="project" value="UniProtKB-UniRule"/>
</dbReference>
<dbReference type="PANTHER" id="PTHR24346:SF30">
    <property type="entry name" value="MATERNAL EMBRYONIC LEUCINE ZIPPER KINASE"/>
    <property type="match status" value="1"/>
</dbReference>